<dbReference type="InterPro" id="IPR005094">
    <property type="entry name" value="Endonuclease_MobA/VirD2"/>
</dbReference>
<dbReference type="Pfam" id="PF03432">
    <property type="entry name" value="Relaxase"/>
    <property type="match status" value="1"/>
</dbReference>
<feature type="domain" description="MobA/VirD2-like nuclease" evidence="2">
    <location>
        <begin position="23"/>
        <end position="148"/>
    </location>
</feature>
<comment type="caution">
    <text evidence="3">The sequence shown here is derived from an EMBL/GenBank/DDBJ whole genome shotgun (WGS) entry which is preliminary data.</text>
</comment>
<sequence>MIGKTIIGRSFGGCVAYQFKKLDQGEGEVLLSRGVRDYDAAAMTQDFEQQRQLNPALGRAVWHTSISFPPEEKEQLTNDKMAAIALDYLEGMGLAKGQYAVIRHNDRPHPHFHIVANRVADDGHTVGDGHNYSRSETLLRELEQKYELTPVMSLEKRKNLTNVPAHDQARIRLREAVQACARQAKSLPEFTHAVEAQGITAQLHYNATGKATGISFEQDGQRFKGSQLARPMSLAGLTKTFEQNEQQAQRQQLSQQATPRPQSSDHGLGY</sequence>
<organism evidence="3 4">
    <name type="scientific">Hymenobacter lapidiphilus</name>
    <dbReference type="NCBI Taxonomy" id="2608003"/>
    <lineage>
        <taxon>Bacteria</taxon>
        <taxon>Pseudomonadati</taxon>
        <taxon>Bacteroidota</taxon>
        <taxon>Cytophagia</taxon>
        <taxon>Cytophagales</taxon>
        <taxon>Hymenobacteraceae</taxon>
        <taxon>Hymenobacter</taxon>
    </lineage>
</organism>
<accession>A0A7Y7PSA2</accession>
<protein>
    <submittedName>
        <fullName evidence="3">Relaxase/mobilization nuclease domain-containing protein</fullName>
    </submittedName>
</protein>
<dbReference type="EMBL" id="JABKAU010000049">
    <property type="protein sequence ID" value="NVO33108.1"/>
    <property type="molecule type" value="Genomic_DNA"/>
</dbReference>
<evidence type="ECO:0000256" key="1">
    <source>
        <dbReference type="SAM" id="MobiDB-lite"/>
    </source>
</evidence>
<evidence type="ECO:0000259" key="2">
    <source>
        <dbReference type="Pfam" id="PF03432"/>
    </source>
</evidence>
<proteinExistence type="predicted"/>
<reference evidence="3 4" key="1">
    <citation type="submission" date="2020-05" db="EMBL/GenBank/DDBJ databases">
        <title>Hymenobacter terrestris sp. nov. and Hymenobacter lapidiphilus sp. nov., isolated from regoliths in Antarctica.</title>
        <authorList>
            <person name="Sedlacek I."/>
            <person name="Pantucek R."/>
            <person name="Zeman M."/>
            <person name="Holochova P."/>
            <person name="Kralova S."/>
            <person name="Stankova E."/>
            <person name="Sedo O."/>
            <person name="Micenkova L."/>
            <person name="Svec P."/>
            <person name="Gupta V."/>
            <person name="Sood U."/>
            <person name="Korpole U.S."/>
            <person name="Lal R."/>
        </authorList>
    </citation>
    <scope>NUCLEOTIDE SEQUENCE [LARGE SCALE GENOMIC DNA]</scope>
    <source>
        <strain evidence="3 4">P5342</strain>
    </source>
</reference>
<gene>
    <name evidence="3" type="ORF">HW554_18015</name>
</gene>
<feature type="compositionally biased region" description="Polar residues" evidence="1">
    <location>
        <begin position="257"/>
        <end position="270"/>
    </location>
</feature>
<keyword evidence="4" id="KW-1185">Reference proteome</keyword>
<dbReference type="AlphaFoldDB" id="A0A7Y7PSA2"/>
<dbReference type="Proteomes" id="UP000565521">
    <property type="component" value="Unassembled WGS sequence"/>
</dbReference>
<dbReference type="RefSeq" id="WP_176909945.1">
    <property type="nucleotide sequence ID" value="NZ_JABKAU010000049.1"/>
</dbReference>
<evidence type="ECO:0000313" key="3">
    <source>
        <dbReference type="EMBL" id="NVO33108.1"/>
    </source>
</evidence>
<evidence type="ECO:0000313" key="4">
    <source>
        <dbReference type="Proteomes" id="UP000565521"/>
    </source>
</evidence>
<name>A0A7Y7PSA2_9BACT</name>
<feature type="region of interest" description="Disordered" evidence="1">
    <location>
        <begin position="242"/>
        <end position="270"/>
    </location>
</feature>
<feature type="compositionally biased region" description="Low complexity" evidence="1">
    <location>
        <begin position="243"/>
        <end position="256"/>
    </location>
</feature>